<protein>
    <submittedName>
        <fullName evidence="1">Uncharacterized protein</fullName>
    </submittedName>
</protein>
<dbReference type="AlphaFoldDB" id="G0UAU4"/>
<name>G0UAU4_TRYVY</name>
<proteinExistence type="predicted"/>
<organism evidence="1">
    <name type="scientific">Trypanosoma vivax (strain Y486)</name>
    <dbReference type="NCBI Taxonomy" id="1055687"/>
    <lineage>
        <taxon>Eukaryota</taxon>
        <taxon>Discoba</taxon>
        <taxon>Euglenozoa</taxon>
        <taxon>Kinetoplastea</taxon>
        <taxon>Metakinetoplastina</taxon>
        <taxon>Trypanosomatida</taxon>
        <taxon>Trypanosomatidae</taxon>
        <taxon>Trypanosoma</taxon>
        <taxon>Duttonella</taxon>
    </lineage>
</organism>
<reference evidence="1" key="1">
    <citation type="journal article" date="2012" name="Proc. Natl. Acad. Sci. U.S.A.">
        <title>Antigenic diversity is generated by distinct evolutionary mechanisms in African trypanosome species.</title>
        <authorList>
            <person name="Jackson A.P."/>
            <person name="Berry A."/>
            <person name="Aslett M."/>
            <person name="Allison H.C."/>
            <person name="Burton P."/>
            <person name="Vavrova-Anderson J."/>
            <person name="Brown R."/>
            <person name="Browne H."/>
            <person name="Corton N."/>
            <person name="Hauser H."/>
            <person name="Gamble J."/>
            <person name="Gilderthorp R."/>
            <person name="Marcello L."/>
            <person name="McQuillan J."/>
            <person name="Otto T.D."/>
            <person name="Quail M.A."/>
            <person name="Sanders M.J."/>
            <person name="van Tonder A."/>
            <person name="Ginger M.L."/>
            <person name="Field M.C."/>
            <person name="Barry J.D."/>
            <person name="Hertz-Fowler C."/>
            <person name="Berriman M."/>
        </authorList>
    </citation>
    <scope>NUCLEOTIDE SEQUENCE</scope>
    <source>
        <strain evidence="1">Y486</strain>
    </source>
</reference>
<sequence length="149" mass="16957">MVFSFPLGATSCSWRWKVIHSRGCTLVRFSVLVMPLVCRHPLLSLYRLSDILAQLWTYFCLSVMHMHAFVKTFAPIPRPPATPSQSKCKNKKAQATLHFTSFWLSFPTLGHSHPFLFYCDNCTSISTVMLFSVKLCALQMFKSQSNTTA</sequence>
<accession>G0UAU4</accession>
<gene>
    <name evidence="1" type="ORF">TVY486_1104150</name>
</gene>
<dbReference type="EMBL" id="HE573027">
    <property type="protein sequence ID" value="CCC52931.1"/>
    <property type="molecule type" value="Genomic_DNA"/>
</dbReference>
<evidence type="ECO:0000313" key="1">
    <source>
        <dbReference type="EMBL" id="CCC52931.1"/>
    </source>
</evidence>
<dbReference type="VEuPathDB" id="TriTrypDB:TvY486_1104150"/>